<sequence>MVDAEKDKTKGEEIQEEIQRIRMTLRSKETKPLEAACAEIVARAKNQGYETKGPVRIPTKILKITTRKSPCGEGSKTWDRFEMRIHKRVIDIHCPSSVVKEITNFRIDPGVDVNLIVWKQQPGMIQARQQNSAQFPFSELQKLLPQISESERQSVREQLLETLAKDMDPDSIQRIIENQNNPLIDQIDHGLNSNSNKMSVIDVVVQLETLINSKYSAQASNQNYKGLSKKIVQSLKTKHDQRLQIMGIKDQTQIEDFLQTFLFEKPRPGAPLAQESAGSAATTNNNQQNNPFAFPKPTTTTGANQRRPAGPQSRLPQQRFAAPGMFVPPTIEYTPGAINAFENKEQSANDGGAAAQSILGGQEFSLSANIIEGQQHQNQSNVQINYDPQSFLEQERPTIQQNNNQSQEEAKTNKAAASINFFSDSGAADLGLPNQLQLSNIGMNQDNQIINDEMDYFSQMALKATQQQNKLNQDFMIRQQQELNESRHQAQLDMIQQQNLGVYQQFTQQYSIQEEQSKGDQTNDQNQRLEFNDLSGNELQKLNQNQLPLINQQHIPNNQNDLSIEHQQDQLIPHQVQNNYSQFHLSNQNSNMGLVELNQSSNNSIFREEGRVYEAEGNLEQEEGQQKQNSDSDNNQQREQLDSQRFIQQESNDNQFQQQDDLNEQQFNDIPLIEELQASRAHSQNQDQRYQTEESPEQVNVYETMQFNQDSNTTQKMQDMSQSRNQSLPNFRLDNQSHIQAMGSNNNNYNQYQQTQPDLRSSTPSMKGFIQSFQSSRPPQSVASLNITNLEDSEALIRAYKKKKNELEEMKNVYYRIETDYFTEKQRALLLEEENQHMKVSLSKAEKSLREAQLRESRRDTDVLQKQLQLKAQEIQAYQNEVHNQKLENQKLREKLKDSMTRNRGGAGGSGSSLSHVSEESNQNTAFLSDQIQKLQADNTNLRYQLDQARGTISNMNEESNRRLRSLEEQKNQLINQLEQTIHQLKAKYDTDTVKLISERDTQSQVCRRLQEELSLKAKENEQLAKHLEEKSKREEHLLSEKAKLIEKSQNSSFVNLSGPQVENQSPQTQQDPGYIDYHNLSSNSSRSHQVEQRSINEVQVIRGDYFNNQIDEADKKSSAPPSQHNKQQINQFIPTQHSNQPMQQQQHNQTAQQQIGSQNFQQPQQRQHQQQIISQPLNQKQQQLPQQQQQRSAFSNSQSDAEDFFSSLSQNAQMKPPTQNNQTQPQQQIIRQQQPQQMRQALPQTFPQNSQIIQQQAELYNNQNIQMRQPLQQQTQITQKPPQQYQNQRQQPQIQQIQNQNQIQNAYNFTLDEISFEESFSIQQTQKNNFSAPIPQQQMQHSAKAQNYSAPQQQQYFQPQNNVDQQKQQPHLQQQQQQKQKNTVVNHQINKYFEDDTETDFIQQNQINANVIPNSLFD</sequence>
<dbReference type="GO" id="GO:0006412">
    <property type="term" value="P:translation"/>
    <property type="evidence" value="ECO:0007669"/>
    <property type="project" value="InterPro"/>
</dbReference>
<dbReference type="SMART" id="SM01403">
    <property type="entry name" value="Ribosomal_S10"/>
    <property type="match status" value="1"/>
</dbReference>
<evidence type="ECO:0000313" key="8">
    <source>
        <dbReference type="EMBL" id="CDW80788.1"/>
    </source>
</evidence>
<keyword evidence="5" id="KW-0175">Coiled coil</keyword>
<dbReference type="Pfam" id="PF00338">
    <property type="entry name" value="Ribosomal_S10"/>
    <property type="match status" value="1"/>
</dbReference>
<dbReference type="NCBIfam" id="TIGR01046">
    <property type="entry name" value="uS10_euk_arch"/>
    <property type="match status" value="1"/>
</dbReference>
<evidence type="ECO:0000256" key="5">
    <source>
        <dbReference type="SAM" id="Coils"/>
    </source>
</evidence>
<feature type="region of interest" description="Disordered" evidence="6">
    <location>
        <begin position="1272"/>
        <end position="1300"/>
    </location>
</feature>
<feature type="region of interest" description="Disordered" evidence="6">
    <location>
        <begin position="268"/>
        <end position="316"/>
    </location>
</feature>
<dbReference type="InterPro" id="IPR036838">
    <property type="entry name" value="Ribosomal_uS10_dom_sf"/>
</dbReference>
<dbReference type="SUPFAM" id="SSF54999">
    <property type="entry name" value="Ribosomal protein S10"/>
    <property type="match status" value="1"/>
</dbReference>
<protein>
    <recommendedName>
        <fullName evidence="4">Small ribosomal subunit protein uS10</fullName>
    </recommendedName>
</protein>
<dbReference type="HAMAP" id="MF_00508">
    <property type="entry name" value="Ribosomal_uS10"/>
    <property type="match status" value="1"/>
</dbReference>
<dbReference type="Gene3D" id="3.30.70.600">
    <property type="entry name" value="Ribosomal protein S10 domain"/>
    <property type="match status" value="1"/>
</dbReference>
<dbReference type="Proteomes" id="UP000039865">
    <property type="component" value="Unassembled WGS sequence"/>
</dbReference>
<evidence type="ECO:0000256" key="4">
    <source>
        <dbReference type="ARBA" id="ARBA00035162"/>
    </source>
</evidence>
<feature type="region of interest" description="Disordered" evidence="6">
    <location>
        <begin position="900"/>
        <end position="923"/>
    </location>
</feature>
<feature type="compositionally biased region" description="Polar residues" evidence="6">
    <location>
        <begin position="1055"/>
        <end position="1072"/>
    </location>
</feature>
<evidence type="ECO:0000259" key="7">
    <source>
        <dbReference type="SMART" id="SM01403"/>
    </source>
</evidence>
<feature type="coiled-coil region" evidence="5">
    <location>
        <begin position="932"/>
        <end position="1048"/>
    </location>
</feature>
<feature type="compositionally biased region" description="Low complexity" evidence="6">
    <location>
        <begin position="1138"/>
        <end position="1200"/>
    </location>
</feature>
<evidence type="ECO:0000256" key="3">
    <source>
        <dbReference type="ARBA" id="ARBA00023274"/>
    </source>
</evidence>
<keyword evidence="9" id="KW-1185">Reference proteome</keyword>
<keyword evidence="3" id="KW-0687">Ribonucleoprotein</keyword>
<dbReference type="InParanoid" id="A0A078AJ06"/>
<feature type="compositionally biased region" description="Low complexity" evidence="6">
    <location>
        <begin position="626"/>
        <end position="637"/>
    </location>
</feature>
<evidence type="ECO:0000256" key="1">
    <source>
        <dbReference type="ARBA" id="ARBA00007102"/>
    </source>
</evidence>
<dbReference type="GO" id="GO:0015935">
    <property type="term" value="C:small ribosomal subunit"/>
    <property type="evidence" value="ECO:0007669"/>
    <property type="project" value="InterPro"/>
</dbReference>
<feature type="region of interest" description="Disordered" evidence="6">
    <location>
        <begin position="1361"/>
        <end position="1384"/>
    </location>
</feature>
<feature type="region of interest" description="Disordered" evidence="6">
    <location>
        <begin position="1138"/>
        <end position="1243"/>
    </location>
</feature>
<dbReference type="InterPro" id="IPR001848">
    <property type="entry name" value="Ribosomal_uS10"/>
</dbReference>
<feature type="compositionally biased region" description="Low complexity" evidence="6">
    <location>
        <begin position="1214"/>
        <end position="1241"/>
    </location>
</feature>
<organism evidence="8 9">
    <name type="scientific">Stylonychia lemnae</name>
    <name type="common">Ciliate</name>
    <dbReference type="NCBI Taxonomy" id="5949"/>
    <lineage>
        <taxon>Eukaryota</taxon>
        <taxon>Sar</taxon>
        <taxon>Alveolata</taxon>
        <taxon>Ciliophora</taxon>
        <taxon>Intramacronucleata</taxon>
        <taxon>Spirotrichea</taxon>
        <taxon>Stichotrichia</taxon>
        <taxon>Sporadotrichida</taxon>
        <taxon>Oxytrichidae</taxon>
        <taxon>Stylonychinae</taxon>
        <taxon>Stylonychia</taxon>
    </lineage>
</organism>
<dbReference type="InterPro" id="IPR005729">
    <property type="entry name" value="Ribosomal_uS10_euk/arc"/>
</dbReference>
<feature type="compositionally biased region" description="Polar residues" evidence="6">
    <location>
        <begin position="1080"/>
        <end position="1094"/>
    </location>
</feature>
<dbReference type="OMA" id="FCERSNG"/>
<dbReference type="OrthoDB" id="283998at2759"/>
<comment type="similarity">
    <text evidence="1">Belongs to the universal ribosomal protein uS10 family.</text>
</comment>
<evidence type="ECO:0000256" key="2">
    <source>
        <dbReference type="ARBA" id="ARBA00022980"/>
    </source>
</evidence>
<gene>
    <name evidence="8" type="primary">Contig1894.g2054</name>
    <name evidence="8" type="ORF">STYLEM_9792</name>
</gene>
<feature type="compositionally biased region" description="Low complexity" evidence="6">
    <location>
        <begin position="281"/>
        <end position="295"/>
    </location>
</feature>
<name>A0A078AJ06_STYLE</name>
<proteinExistence type="inferred from homology"/>
<reference evidence="8 9" key="1">
    <citation type="submission" date="2014-06" db="EMBL/GenBank/DDBJ databases">
        <authorList>
            <person name="Swart Estienne"/>
        </authorList>
    </citation>
    <scope>NUCLEOTIDE SEQUENCE [LARGE SCALE GENOMIC DNA]</scope>
    <source>
        <strain evidence="8 9">130c</strain>
    </source>
</reference>
<feature type="region of interest" description="Disordered" evidence="6">
    <location>
        <begin position="1055"/>
        <end position="1094"/>
    </location>
</feature>
<dbReference type="FunFam" id="3.30.70.600:FF:000004">
    <property type="entry name" value="30S ribosomal protein S10"/>
    <property type="match status" value="1"/>
</dbReference>
<dbReference type="EMBL" id="CCKQ01009310">
    <property type="protein sequence ID" value="CDW80788.1"/>
    <property type="molecule type" value="Genomic_DNA"/>
</dbReference>
<feature type="coiled-coil region" evidence="5">
    <location>
        <begin position="790"/>
        <end position="820"/>
    </location>
</feature>
<dbReference type="PRINTS" id="PR00971">
    <property type="entry name" value="RIBOSOMALS10"/>
</dbReference>
<feature type="compositionally biased region" description="Low complexity" evidence="6">
    <location>
        <begin position="1361"/>
        <end position="1382"/>
    </location>
</feature>
<feature type="region of interest" description="Disordered" evidence="6">
    <location>
        <begin position="618"/>
        <end position="640"/>
    </location>
</feature>
<dbReference type="PANTHER" id="PTHR11700">
    <property type="entry name" value="30S RIBOSOMAL PROTEIN S10 FAMILY MEMBER"/>
    <property type="match status" value="1"/>
</dbReference>
<feature type="domain" description="Small ribosomal subunit protein uS10" evidence="7">
    <location>
        <begin position="22"/>
        <end position="116"/>
    </location>
</feature>
<dbReference type="InterPro" id="IPR027486">
    <property type="entry name" value="Ribosomal_uS10_dom"/>
</dbReference>
<accession>A0A078AJ06</accession>
<evidence type="ECO:0000313" key="9">
    <source>
        <dbReference type="Proteomes" id="UP000039865"/>
    </source>
</evidence>
<evidence type="ECO:0000256" key="6">
    <source>
        <dbReference type="SAM" id="MobiDB-lite"/>
    </source>
</evidence>
<dbReference type="GO" id="GO:0003735">
    <property type="term" value="F:structural constituent of ribosome"/>
    <property type="evidence" value="ECO:0007669"/>
    <property type="project" value="InterPro"/>
</dbReference>
<keyword evidence="2 8" id="KW-0689">Ribosomal protein</keyword>